<evidence type="ECO:0000256" key="13">
    <source>
        <dbReference type="ARBA" id="ARBA00023136"/>
    </source>
</evidence>
<keyword evidence="14" id="KW-1015">Disulfide bond</keyword>
<evidence type="ECO:0000256" key="19">
    <source>
        <dbReference type="PIRNR" id="PIRNR000641"/>
    </source>
</evidence>
<dbReference type="EC" id="2.7.11.1" evidence="19"/>
<evidence type="ECO:0000256" key="3">
    <source>
        <dbReference type="ARBA" id="ARBA00022536"/>
    </source>
</evidence>
<dbReference type="PANTHER" id="PTHR47976">
    <property type="entry name" value="G-TYPE LECTIN S-RECEPTOR-LIKE SERINE/THREONINE-PROTEIN KINASE SD2-5"/>
    <property type="match status" value="1"/>
</dbReference>
<evidence type="ECO:0000256" key="15">
    <source>
        <dbReference type="ARBA" id="ARBA00023170"/>
    </source>
</evidence>
<dbReference type="GO" id="GO:0005524">
    <property type="term" value="F:ATP binding"/>
    <property type="evidence" value="ECO:0007669"/>
    <property type="project" value="UniProtKB-UniRule"/>
</dbReference>
<dbReference type="SMART" id="SM00108">
    <property type="entry name" value="B_lectin"/>
    <property type="match status" value="1"/>
</dbReference>
<evidence type="ECO:0000313" key="27">
    <source>
        <dbReference type="Proteomes" id="UP001159364"/>
    </source>
</evidence>
<evidence type="ECO:0000256" key="4">
    <source>
        <dbReference type="ARBA" id="ARBA00022553"/>
    </source>
</evidence>
<dbReference type="InterPro" id="IPR036426">
    <property type="entry name" value="Bulb-type_lectin_dom_sf"/>
</dbReference>
<comment type="catalytic activity">
    <reaction evidence="18 19">
        <text>L-seryl-[protein] + ATP = O-phospho-L-seryl-[protein] + ADP + H(+)</text>
        <dbReference type="Rhea" id="RHEA:17989"/>
        <dbReference type="Rhea" id="RHEA-COMP:9863"/>
        <dbReference type="Rhea" id="RHEA-COMP:11604"/>
        <dbReference type="ChEBI" id="CHEBI:15378"/>
        <dbReference type="ChEBI" id="CHEBI:29999"/>
        <dbReference type="ChEBI" id="CHEBI:30616"/>
        <dbReference type="ChEBI" id="CHEBI:83421"/>
        <dbReference type="ChEBI" id="CHEBI:456216"/>
        <dbReference type="EC" id="2.7.11.1"/>
    </reaction>
</comment>
<dbReference type="EMBL" id="JAIWQS010000009">
    <property type="protein sequence ID" value="KAJ8756123.1"/>
    <property type="molecule type" value="Genomic_DNA"/>
</dbReference>
<keyword evidence="6 21" id="KW-0812">Transmembrane</keyword>
<dbReference type="PROSITE" id="PS50927">
    <property type="entry name" value="BULB_LECTIN"/>
    <property type="match status" value="1"/>
</dbReference>
<feature type="domain" description="Apple" evidence="25">
    <location>
        <begin position="337"/>
        <end position="420"/>
    </location>
</feature>
<evidence type="ECO:0000256" key="10">
    <source>
        <dbReference type="ARBA" id="ARBA00022777"/>
    </source>
</evidence>
<evidence type="ECO:0000256" key="14">
    <source>
        <dbReference type="ARBA" id="ARBA00023157"/>
    </source>
</evidence>
<keyword evidence="27" id="KW-1185">Reference proteome</keyword>
<evidence type="ECO:0000256" key="6">
    <source>
        <dbReference type="ARBA" id="ARBA00022692"/>
    </source>
</evidence>
<evidence type="ECO:0000256" key="8">
    <source>
        <dbReference type="ARBA" id="ARBA00022734"/>
    </source>
</evidence>
<evidence type="ECO:0000259" key="23">
    <source>
        <dbReference type="PROSITE" id="PS50011"/>
    </source>
</evidence>
<keyword evidence="9 19" id="KW-0547">Nucleotide-binding</keyword>
<dbReference type="Gene3D" id="3.30.200.20">
    <property type="entry name" value="Phosphorylase Kinase, domain 1"/>
    <property type="match status" value="1"/>
</dbReference>
<dbReference type="PROSITE" id="PS50948">
    <property type="entry name" value="PAN"/>
    <property type="match status" value="1"/>
</dbReference>
<dbReference type="Pfam" id="PF00069">
    <property type="entry name" value="Pkinase"/>
    <property type="match status" value="1"/>
</dbReference>
<keyword evidence="2 19" id="KW-0723">Serine/threonine-protein kinase</keyword>
<dbReference type="InterPro" id="IPR017441">
    <property type="entry name" value="Protein_kinase_ATP_BS"/>
</dbReference>
<proteinExistence type="inferred from homology"/>
<keyword evidence="15" id="KW-0675">Receptor</keyword>
<accession>A0AAV8SW32</accession>
<organism evidence="26 27">
    <name type="scientific">Erythroxylum novogranatense</name>
    <dbReference type="NCBI Taxonomy" id="1862640"/>
    <lineage>
        <taxon>Eukaryota</taxon>
        <taxon>Viridiplantae</taxon>
        <taxon>Streptophyta</taxon>
        <taxon>Embryophyta</taxon>
        <taxon>Tracheophyta</taxon>
        <taxon>Spermatophyta</taxon>
        <taxon>Magnoliopsida</taxon>
        <taxon>eudicotyledons</taxon>
        <taxon>Gunneridae</taxon>
        <taxon>Pentapetalae</taxon>
        <taxon>rosids</taxon>
        <taxon>fabids</taxon>
        <taxon>Malpighiales</taxon>
        <taxon>Erythroxylaceae</taxon>
        <taxon>Erythroxylum</taxon>
    </lineage>
</organism>
<keyword evidence="16" id="KW-0325">Glycoprotein</keyword>
<dbReference type="InterPro" id="IPR001480">
    <property type="entry name" value="Bulb-type_lectin_dom"/>
</dbReference>
<sequence length="824" mass="92269">MDWSRQNCSAMEIMRLFHFGVCCLCLLLMLKTCAAGPPHQGLIYPGFEISQMESVGNRGFFLLSKNSTFGFGFYTGLDVNLFVLVVEHITSAKVVWSANRGHLVGRSDKFVFDETGNAYLQRGNGLAWSSYTGGQRATSMELRESGNLVLLGDNEKVLWQSFSHPTDTLLPSQEFGEGMKLQSFPNKNKLLNFLAIKSGDLVLYGGYRTPQVYWSLRNDSRKTNDSVGGSVYSALVVSNSWNFYDERKVLLWQFIIDKNSDQNATWAVVLGSNGAIGFYDLQNGREGTTAANRIPQDSCRVPEPCDPYYVCYFDNWCQCPPLLNSQFGCRPPVASACNSSTASSELLYVGERLDYFALKFATPLSESNLNSCIEACRRNCSCVVLFFHEGTRGCFLFDQLGSFTRSQEGSSGYSSYIKVSSGALSFRSRKTERKQVWLTVMIVATTTVVIAGLVYLGFWFHRRKTKLVEFPEENLENDSFLDGLSGMPVRYSFSDLCTATKNFTMKIGQGGFGSVYLGTLQDGTQLAVKKLEGVGQGTKEFRAEVSIIGRIHHVHLVKLKGFCAEGSHRLLVYEYMRKGSLDKWLFKNNEASVLLDWNTRYNIALGTAKGLAYLHEECESKIVHCDIKPQNVLLDDNFAAKVSDFGLAKLMSRDDSLVYTTVRGTRGYLAPEWITNHPISEKTDVYSYGIVLLEIIGGRRNYSTEEDSENFHFPSYSFKKFEEGKLEEIADPKLGMDGNEQTVVSLIKVALWCIQDDKYMRPPMSKVVQMLEGICAVPEPPTPSQSAGRTYSFLRWNVKDCSTSDLTDLNTDTSLSNVEEQGSR</sequence>
<dbReference type="PANTHER" id="PTHR47976:SF115">
    <property type="entry name" value="RECEPTOR-LIKE SERINE_THREONINE-PROTEIN KINASE"/>
    <property type="match status" value="1"/>
</dbReference>
<dbReference type="SMART" id="SM00220">
    <property type="entry name" value="S_TKc"/>
    <property type="match status" value="1"/>
</dbReference>
<dbReference type="InterPro" id="IPR051343">
    <property type="entry name" value="G-type_lectin_kinases/EP1-like"/>
</dbReference>
<dbReference type="FunFam" id="1.10.510.10:FF:000248">
    <property type="entry name" value="S-receptor-like kinase 5"/>
    <property type="match status" value="1"/>
</dbReference>
<dbReference type="CDD" id="cd14066">
    <property type="entry name" value="STKc_IRAK"/>
    <property type="match status" value="1"/>
</dbReference>
<keyword evidence="7 22" id="KW-0732">Signal</keyword>
<comment type="similarity">
    <text evidence="19">Belongs to the protein kinase superfamily. Ser/Thr protein kinase family.</text>
</comment>
<evidence type="ECO:0000256" key="17">
    <source>
        <dbReference type="ARBA" id="ARBA00047899"/>
    </source>
</evidence>
<evidence type="ECO:0000256" key="11">
    <source>
        <dbReference type="ARBA" id="ARBA00022840"/>
    </source>
</evidence>
<comment type="subcellular location">
    <subcellularLocation>
        <location evidence="1">Membrane</location>
        <topology evidence="1">Single-pass type I membrane protein</topology>
    </subcellularLocation>
</comment>
<comment type="catalytic activity">
    <reaction evidence="17 19">
        <text>L-threonyl-[protein] + ATP = O-phospho-L-threonyl-[protein] + ADP + H(+)</text>
        <dbReference type="Rhea" id="RHEA:46608"/>
        <dbReference type="Rhea" id="RHEA-COMP:11060"/>
        <dbReference type="Rhea" id="RHEA-COMP:11605"/>
        <dbReference type="ChEBI" id="CHEBI:15378"/>
        <dbReference type="ChEBI" id="CHEBI:30013"/>
        <dbReference type="ChEBI" id="CHEBI:30616"/>
        <dbReference type="ChEBI" id="CHEBI:61977"/>
        <dbReference type="ChEBI" id="CHEBI:456216"/>
        <dbReference type="EC" id="2.7.11.1"/>
    </reaction>
</comment>
<name>A0AAV8SW32_9ROSI</name>
<evidence type="ECO:0000256" key="7">
    <source>
        <dbReference type="ARBA" id="ARBA00022729"/>
    </source>
</evidence>
<dbReference type="PIRSF" id="PIRSF000641">
    <property type="entry name" value="SRK"/>
    <property type="match status" value="1"/>
</dbReference>
<keyword evidence="10 19" id="KW-0418">Kinase</keyword>
<feature type="transmembrane region" description="Helical" evidence="21">
    <location>
        <begin position="436"/>
        <end position="460"/>
    </location>
</feature>
<keyword evidence="5 19" id="KW-0808">Transferase</keyword>
<comment type="caution">
    <text evidence="26">The sequence shown here is derived from an EMBL/GenBank/DDBJ whole genome shotgun (WGS) entry which is preliminary data.</text>
</comment>
<dbReference type="Proteomes" id="UP001159364">
    <property type="component" value="Linkage Group LG09"/>
</dbReference>
<keyword evidence="8" id="KW-0430">Lectin</keyword>
<evidence type="ECO:0000256" key="5">
    <source>
        <dbReference type="ARBA" id="ARBA00022679"/>
    </source>
</evidence>
<evidence type="ECO:0000256" key="9">
    <source>
        <dbReference type="ARBA" id="ARBA00022741"/>
    </source>
</evidence>
<evidence type="ECO:0000259" key="25">
    <source>
        <dbReference type="PROSITE" id="PS50948"/>
    </source>
</evidence>
<evidence type="ECO:0000259" key="24">
    <source>
        <dbReference type="PROSITE" id="PS50927"/>
    </source>
</evidence>
<feature type="domain" description="Protein kinase" evidence="23">
    <location>
        <begin position="501"/>
        <end position="774"/>
    </location>
</feature>
<keyword evidence="4" id="KW-0597">Phosphoprotein</keyword>
<dbReference type="PROSITE" id="PS50011">
    <property type="entry name" value="PROTEIN_KINASE_DOM"/>
    <property type="match status" value="1"/>
</dbReference>
<keyword evidence="3" id="KW-0245">EGF-like domain</keyword>
<dbReference type="Gene3D" id="1.10.510.10">
    <property type="entry name" value="Transferase(Phosphotransferase) domain 1"/>
    <property type="match status" value="1"/>
</dbReference>
<dbReference type="AlphaFoldDB" id="A0AAV8SW32"/>
<dbReference type="GO" id="GO:0016020">
    <property type="term" value="C:membrane"/>
    <property type="evidence" value="ECO:0007669"/>
    <property type="project" value="UniProtKB-SubCell"/>
</dbReference>
<dbReference type="GO" id="GO:0030246">
    <property type="term" value="F:carbohydrate binding"/>
    <property type="evidence" value="ECO:0007669"/>
    <property type="project" value="UniProtKB-KW"/>
</dbReference>
<dbReference type="Pfam" id="PF01453">
    <property type="entry name" value="B_lectin"/>
    <property type="match status" value="1"/>
</dbReference>
<feature type="chain" id="PRO_5043989815" description="Receptor-like serine/threonine-protein kinase" evidence="22">
    <location>
        <begin position="36"/>
        <end position="824"/>
    </location>
</feature>
<dbReference type="SUPFAM" id="SSF56112">
    <property type="entry name" value="Protein kinase-like (PK-like)"/>
    <property type="match status" value="1"/>
</dbReference>
<dbReference type="InterPro" id="IPR000719">
    <property type="entry name" value="Prot_kinase_dom"/>
</dbReference>
<dbReference type="InterPro" id="IPR024171">
    <property type="entry name" value="SRK-like_kinase"/>
</dbReference>
<protein>
    <recommendedName>
        <fullName evidence="19">Receptor-like serine/threonine-protein kinase</fullName>
        <ecNumber evidence="19">2.7.11.1</ecNumber>
    </recommendedName>
</protein>
<evidence type="ECO:0000256" key="18">
    <source>
        <dbReference type="ARBA" id="ARBA00048679"/>
    </source>
</evidence>
<dbReference type="PROSITE" id="PS00107">
    <property type="entry name" value="PROTEIN_KINASE_ATP"/>
    <property type="match status" value="1"/>
</dbReference>
<dbReference type="CDD" id="cd00028">
    <property type="entry name" value="B_lectin"/>
    <property type="match status" value="1"/>
</dbReference>
<dbReference type="InterPro" id="IPR003609">
    <property type="entry name" value="Pan_app"/>
</dbReference>
<dbReference type="InterPro" id="IPR011009">
    <property type="entry name" value="Kinase-like_dom_sf"/>
</dbReference>
<keyword evidence="12 21" id="KW-1133">Transmembrane helix</keyword>
<evidence type="ECO:0000256" key="21">
    <source>
        <dbReference type="SAM" id="Phobius"/>
    </source>
</evidence>
<dbReference type="GO" id="GO:0004674">
    <property type="term" value="F:protein serine/threonine kinase activity"/>
    <property type="evidence" value="ECO:0007669"/>
    <property type="project" value="UniProtKB-KW"/>
</dbReference>
<evidence type="ECO:0000313" key="26">
    <source>
        <dbReference type="EMBL" id="KAJ8756123.1"/>
    </source>
</evidence>
<dbReference type="CDD" id="cd01098">
    <property type="entry name" value="PAN_AP_plant"/>
    <property type="match status" value="1"/>
</dbReference>
<evidence type="ECO:0000256" key="1">
    <source>
        <dbReference type="ARBA" id="ARBA00004479"/>
    </source>
</evidence>
<gene>
    <name evidence="26" type="ORF">K2173_024670</name>
</gene>
<dbReference type="PROSITE" id="PS00108">
    <property type="entry name" value="PROTEIN_KINASE_ST"/>
    <property type="match status" value="1"/>
</dbReference>
<feature type="signal peptide" evidence="22">
    <location>
        <begin position="1"/>
        <end position="35"/>
    </location>
</feature>
<feature type="binding site" evidence="20">
    <location>
        <position position="530"/>
    </location>
    <ligand>
        <name>ATP</name>
        <dbReference type="ChEBI" id="CHEBI:30616"/>
    </ligand>
</feature>
<keyword evidence="13 21" id="KW-0472">Membrane</keyword>
<feature type="domain" description="Bulb-type lectin" evidence="24">
    <location>
        <begin position="47"/>
        <end position="163"/>
    </location>
</feature>
<dbReference type="SUPFAM" id="SSF51110">
    <property type="entry name" value="alpha-D-mannose-specific plant lectins"/>
    <property type="match status" value="1"/>
</dbReference>
<keyword evidence="11 19" id="KW-0067">ATP-binding</keyword>
<dbReference type="Gene3D" id="2.90.10.10">
    <property type="entry name" value="Bulb-type lectin domain"/>
    <property type="match status" value="1"/>
</dbReference>
<evidence type="ECO:0000256" key="2">
    <source>
        <dbReference type="ARBA" id="ARBA00022527"/>
    </source>
</evidence>
<dbReference type="InterPro" id="IPR008271">
    <property type="entry name" value="Ser/Thr_kinase_AS"/>
</dbReference>
<evidence type="ECO:0000256" key="22">
    <source>
        <dbReference type="SAM" id="SignalP"/>
    </source>
</evidence>
<evidence type="ECO:0000256" key="12">
    <source>
        <dbReference type="ARBA" id="ARBA00022989"/>
    </source>
</evidence>
<evidence type="ECO:0000256" key="20">
    <source>
        <dbReference type="PROSITE-ProRule" id="PRU10141"/>
    </source>
</evidence>
<reference evidence="26 27" key="1">
    <citation type="submission" date="2021-09" db="EMBL/GenBank/DDBJ databases">
        <title>Genomic insights and catalytic innovation underlie evolution of tropane alkaloids biosynthesis.</title>
        <authorList>
            <person name="Wang Y.-J."/>
            <person name="Tian T."/>
            <person name="Huang J.-P."/>
            <person name="Huang S.-X."/>
        </authorList>
    </citation>
    <scope>NUCLEOTIDE SEQUENCE [LARGE SCALE GENOMIC DNA]</scope>
    <source>
        <strain evidence="26">KIB-2018</strain>
        <tissue evidence="26">Leaf</tissue>
    </source>
</reference>
<evidence type="ECO:0000256" key="16">
    <source>
        <dbReference type="ARBA" id="ARBA00023180"/>
    </source>
</evidence>
<dbReference type="FunFam" id="3.30.200.20:FF:000178">
    <property type="entry name" value="serine/threonine-protein kinase PBS1-like"/>
    <property type="match status" value="1"/>
</dbReference>